<dbReference type="InterPro" id="IPR051678">
    <property type="entry name" value="AGP_Transferase"/>
</dbReference>
<dbReference type="SUPFAM" id="SSF56112">
    <property type="entry name" value="Protein kinase-like (PK-like)"/>
    <property type="match status" value="1"/>
</dbReference>
<dbReference type="EMBL" id="CAJHJG010003749">
    <property type="protein sequence ID" value="CAD6935100.1"/>
    <property type="molecule type" value="Genomic_DNA"/>
</dbReference>
<protein>
    <recommendedName>
        <fullName evidence="2">Aminoglycoside phosphotransferase domain-containing protein</fullName>
    </recommendedName>
</protein>
<evidence type="ECO:0000313" key="3">
    <source>
        <dbReference type="EMBL" id="CAD6935100.1"/>
    </source>
</evidence>
<dbReference type="PANTHER" id="PTHR21310">
    <property type="entry name" value="AMINOGLYCOSIDE PHOSPHOTRANSFERASE-RELATED-RELATED"/>
    <property type="match status" value="1"/>
</dbReference>
<evidence type="ECO:0000259" key="2">
    <source>
        <dbReference type="Pfam" id="PF01636"/>
    </source>
</evidence>
<dbReference type="PANTHER" id="PTHR21310:SF15">
    <property type="entry name" value="AMINOGLYCOSIDE PHOSPHOTRANSFERASE DOMAIN-CONTAINING PROTEIN"/>
    <property type="match status" value="1"/>
</dbReference>
<comment type="caution">
    <text evidence="3">The sequence shown here is derived from an EMBL/GenBank/DDBJ whole genome shotgun (WGS) entry which is preliminary data.</text>
</comment>
<dbReference type="Pfam" id="PF01636">
    <property type="entry name" value="APH"/>
    <property type="match status" value="1"/>
</dbReference>
<name>A0ABN7IWY9_9BASI</name>
<organism evidence="3 4">
    <name type="scientific">Tilletia caries</name>
    <name type="common">wheat bunt fungus</name>
    <dbReference type="NCBI Taxonomy" id="13290"/>
    <lineage>
        <taxon>Eukaryota</taxon>
        <taxon>Fungi</taxon>
        <taxon>Dikarya</taxon>
        <taxon>Basidiomycota</taxon>
        <taxon>Ustilaginomycotina</taxon>
        <taxon>Exobasidiomycetes</taxon>
        <taxon>Tilletiales</taxon>
        <taxon>Tilletiaceae</taxon>
        <taxon>Tilletia</taxon>
    </lineage>
</organism>
<dbReference type="Gene3D" id="3.90.1200.10">
    <property type="match status" value="1"/>
</dbReference>
<feature type="domain" description="Aminoglycoside phosphotransferase" evidence="2">
    <location>
        <begin position="74"/>
        <end position="328"/>
    </location>
</feature>
<accession>A0ABN7IWY9</accession>
<reference evidence="3" key="1">
    <citation type="submission" date="2020-10" db="EMBL/GenBank/DDBJ databases">
        <authorList>
            <person name="Sedaghatjoo S."/>
        </authorList>
    </citation>
    <scope>NUCLEOTIDE SEQUENCE</scope>
    <source>
        <strain evidence="3">AZH3</strain>
    </source>
</reference>
<sequence length="469" mass="52277">MSPAMNSTPNPSLMENEEDRNAWLREEVQSVLGRKVKGIEWDKIGFNNYLAFVQLEPVSESSRQSTGQGTAPDEVVVRMPKDKGSNADPGLKVENEVAALELAHAHGVPCPRILHWSRDPLYVIQERLPGIPTKRLWHTLSEAQQTKFCHSLVSILRNLRSIPLPLSSAAQYGGFCFVDDKTASTSNTSQSPNVNQRIRPGPNPLGYGGPSPTLRASMRTFFDWQMELARKNEFLHGWASMPSDAEDSPLRGLADRLRAFADDTEKGLDHVLLKAEEEAGECARPVFVHGDFDLHNTMIDPITHTVTGIVDFEFARAAPAWAEHFDGLTAFGQVHYGPEDDSPAVVRHGEALLYPEGWQSSTNPIPPAEQVGKIQYLSGDDPEDEVTWHTAHVWESACAQQGVICPRQMGLAFSTASRLHWFISDVCPWMLEDASGSVAGLTEQQRARQFRLREQAAGRLDRFLRFWAF</sequence>
<proteinExistence type="predicted"/>
<dbReference type="InterPro" id="IPR002575">
    <property type="entry name" value="Aminoglycoside_PTrfase"/>
</dbReference>
<keyword evidence="4" id="KW-1185">Reference proteome</keyword>
<dbReference type="InterPro" id="IPR011009">
    <property type="entry name" value="Kinase-like_dom_sf"/>
</dbReference>
<feature type="region of interest" description="Disordered" evidence="1">
    <location>
        <begin position="184"/>
        <end position="210"/>
    </location>
</feature>
<dbReference type="Proteomes" id="UP000836402">
    <property type="component" value="Unassembled WGS sequence"/>
</dbReference>
<gene>
    <name evidence="3" type="ORF">JKIAZH3_G3017</name>
</gene>
<evidence type="ECO:0000256" key="1">
    <source>
        <dbReference type="SAM" id="MobiDB-lite"/>
    </source>
</evidence>
<feature type="compositionally biased region" description="Polar residues" evidence="1">
    <location>
        <begin position="184"/>
        <end position="196"/>
    </location>
</feature>
<evidence type="ECO:0000313" key="4">
    <source>
        <dbReference type="Proteomes" id="UP000836402"/>
    </source>
</evidence>